<name>A0ABR2CYU3_9ROSI</name>
<reference evidence="2 3" key="1">
    <citation type="journal article" date="2024" name="G3 (Bethesda)">
        <title>Genome assembly of Hibiscus sabdariffa L. provides insights into metabolisms of medicinal natural products.</title>
        <authorList>
            <person name="Kim T."/>
        </authorList>
    </citation>
    <scope>NUCLEOTIDE SEQUENCE [LARGE SCALE GENOMIC DNA]</scope>
    <source>
        <strain evidence="2">TK-2024</strain>
        <tissue evidence="2">Old leaves</tissue>
    </source>
</reference>
<organism evidence="2 3">
    <name type="scientific">Hibiscus sabdariffa</name>
    <name type="common">roselle</name>
    <dbReference type="NCBI Taxonomy" id="183260"/>
    <lineage>
        <taxon>Eukaryota</taxon>
        <taxon>Viridiplantae</taxon>
        <taxon>Streptophyta</taxon>
        <taxon>Embryophyta</taxon>
        <taxon>Tracheophyta</taxon>
        <taxon>Spermatophyta</taxon>
        <taxon>Magnoliopsida</taxon>
        <taxon>eudicotyledons</taxon>
        <taxon>Gunneridae</taxon>
        <taxon>Pentapetalae</taxon>
        <taxon>rosids</taxon>
        <taxon>malvids</taxon>
        <taxon>Malvales</taxon>
        <taxon>Malvaceae</taxon>
        <taxon>Malvoideae</taxon>
        <taxon>Hibiscus</taxon>
    </lineage>
</organism>
<feature type="region of interest" description="Disordered" evidence="1">
    <location>
        <begin position="1"/>
        <end position="77"/>
    </location>
</feature>
<evidence type="ECO:0000313" key="2">
    <source>
        <dbReference type="EMBL" id="KAK8524939.1"/>
    </source>
</evidence>
<dbReference type="EMBL" id="JBBPBM010000041">
    <property type="protein sequence ID" value="KAK8524939.1"/>
    <property type="molecule type" value="Genomic_DNA"/>
</dbReference>
<proteinExistence type="predicted"/>
<protein>
    <submittedName>
        <fullName evidence="2">Uncharacterized protein</fullName>
    </submittedName>
</protein>
<comment type="caution">
    <text evidence="2">The sequence shown here is derived from an EMBL/GenBank/DDBJ whole genome shotgun (WGS) entry which is preliminary data.</text>
</comment>
<dbReference type="Proteomes" id="UP001472677">
    <property type="component" value="Unassembled WGS sequence"/>
</dbReference>
<accession>A0ABR2CYU3</accession>
<evidence type="ECO:0000256" key="1">
    <source>
        <dbReference type="SAM" id="MobiDB-lite"/>
    </source>
</evidence>
<gene>
    <name evidence="2" type="ORF">V6N12_029790</name>
</gene>
<evidence type="ECO:0000313" key="3">
    <source>
        <dbReference type="Proteomes" id="UP001472677"/>
    </source>
</evidence>
<sequence>MAEQLRAPHRALPLETTPSKGPKQRGQKGKPLEEADPNKTKEKTSNRNKEMNRGFRGDELTSHFLQVDGNELPFKPS</sequence>
<feature type="compositionally biased region" description="Basic and acidic residues" evidence="1">
    <location>
        <begin position="30"/>
        <end position="61"/>
    </location>
</feature>
<keyword evidence="3" id="KW-1185">Reference proteome</keyword>